<comment type="caution">
    <text evidence="7">The sequence shown here is derived from an EMBL/GenBank/DDBJ whole genome shotgun (WGS) entry which is preliminary data.</text>
</comment>
<comment type="similarity">
    <text evidence="2">Belongs to the ABC transporter superfamily.</text>
</comment>
<dbReference type="GO" id="GO:0005524">
    <property type="term" value="F:ATP binding"/>
    <property type="evidence" value="ECO:0007669"/>
    <property type="project" value="UniProtKB-KW"/>
</dbReference>
<sequence length="362" mass="39612">MTEIILKDVRKAYGDVEVIHGIDLSIDSGKFVVFVGPSGCGKSTLLRIIAGLEGVTSGDVVIDGDVVNEQPASERGLAMVFQSYALYPHMSVYKNMAFGLENSKMRREEIDRRVNDAASMLQITPYLKRRPKALSGGQRQRVAIGRAIVRDPKAFLFDEPLSNLDAELRVAMRKELASLHAKLGGTMIYVTHDQVEAMTLANTIVVLNAGRIEQVGAPLDLYNRPQNTFVAGFIGSPRMNLVDAAAEASDGRIELVTGPQRIAISSSIRITRSDKITFGARPEHIEIVDEKDADITATVDLSEQLGGETYLYCTPDGMPQLTVHQLGQLPVQRGQEVHLRFDRASMHLFDGDGKVIANGIPQ</sequence>
<dbReference type="Gene3D" id="2.40.50.140">
    <property type="entry name" value="Nucleic acid-binding proteins"/>
    <property type="match status" value="1"/>
</dbReference>
<evidence type="ECO:0000313" key="8">
    <source>
        <dbReference type="Proteomes" id="UP001148313"/>
    </source>
</evidence>
<reference evidence="7" key="1">
    <citation type="submission" date="2022-11" db="EMBL/GenBank/DDBJ databases">
        <title>Hoeflea poritis sp. nov., isolated from scleractinian coral Porites lutea.</title>
        <authorList>
            <person name="Zhang G."/>
            <person name="Wei Q."/>
            <person name="Cai L."/>
        </authorList>
    </citation>
    <scope>NUCLEOTIDE SEQUENCE</scope>
    <source>
        <strain evidence="7">E7-10</strain>
    </source>
</reference>
<dbReference type="SUPFAM" id="SSF50331">
    <property type="entry name" value="MOP-like"/>
    <property type="match status" value="1"/>
</dbReference>
<keyword evidence="5 7" id="KW-0067">ATP-binding</keyword>
<dbReference type="NCBIfam" id="NF008653">
    <property type="entry name" value="PRK11650.1"/>
    <property type="match status" value="1"/>
</dbReference>
<dbReference type="Pfam" id="PF00005">
    <property type="entry name" value="ABC_tran"/>
    <property type="match status" value="1"/>
</dbReference>
<dbReference type="SUPFAM" id="SSF52540">
    <property type="entry name" value="P-loop containing nucleoside triphosphate hydrolases"/>
    <property type="match status" value="1"/>
</dbReference>
<keyword evidence="4" id="KW-0547">Nucleotide-binding</keyword>
<keyword evidence="8" id="KW-1185">Reference proteome</keyword>
<organism evidence="7 8">
    <name type="scientific">Hoeflea poritis</name>
    <dbReference type="NCBI Taxonomy" id="2993659"/>
    <lineage>
        <taxon>Bacteria</taxon>
        <taxon>Pseudomonadati</taxon>
        <taxon>Pseudomonadota</taxon>
        <taxon>Alphaproteobacteria</taxon>
        <taxon>Hyphomicrobiales</taxon>
        <taxon>Rhizobiaceae</taxon>
        <taxon>Hoeflea</taxon>
    </lineage>
</organism>
<dbReference type="InterPro" id="IPR013611">
    <property type="entry name" value="Transp-assoc_OB_typ2"/>
</dbReference>
<dbReference type="Gene3D" id="3.40.50.300">
    <property type="entry name" value="P-loop containing nucleotide triphosphate hydrolases"/>
    <property type="match status" value="1"/>
</dbReference>
<evidence type="ECO:0000256" key="1">
    <source>
        <dbReference type="ARBA" id="ARBA00004417"/>
    </source>
</evidence>
<dbReference type="PANTHER" id="PTHR43875">
    <property type="entry name" value="MALTODEXTRIN IMPORT ATP-BINDING PROTEIN MSMX"/>
    <property type="match status" value="1"/>
</dbReference>
<dbReference type="InterPro" id="IPR047641">
    <property type="entry name" value="ABC_transpr_MalK/UgpC-like"/>
</dbReference>
<name>A0ABT4VS04_9HYPH</name>
<dbReference type="Proteomes" id="UP001148313">
    <property type="component" value="Unassembled WGS sequence"/>
</dbReference>
<dbReference type="PROSITE" id="PS00211">
    <property type="entry name" value="ABC_TRANSPORTER_1"/>
    <property type="match status" value="1"/>
</dbReference>
<dbReference type="InterPro" id="IPR003439">
    <property type="entry name" value="ABC_transporter-like_ATP-bd"/>
</dbReference>
<dbReference type="EMBL" id="JAPJZH010000013">
    <property type="protein sequence ID" value="MDA4847486.1"/>
    <property type="molecule type" value="Genomic_DNA"/>
</dbReference>
<dbReference type="InterPro" id="IPR003593">
    <property type="entry name" value="AAA+_ATPase"/>
</dbReference>
<dbReference type="Gene3D" id="2.40.50.100">
    <property type="match status" value="1"/>
</dbReference>
<dbReference type="CDD" id="cd03301">
    <property type="entry name" value="ABC_MalK_N"/>
    <property type="match status" value="1"/>
</dbReference>
<dbReference type="SMART" id="SM00382">
    <property type="entry name" value="AAA"/>
    <property type="match status" value="1"/>
</dbReference>
<evidence type="ECO:0000256" key="2">
    <source>
        <dbReference type="ARBA" id="ARBA00005417"/>
    </source>
</evidence>
<proteinExistence type="inferred from homology"/>
<dbReference type="InterPro" id="IPR015855">
    <property type="entry name" value="ABC_transpr_MalK-like"/>
</dbReference>
<dbReference type="InterPro" id="IPR027417">
    <property type="entry name" value="P-loop_NTPase"/>
</dbReference>
<accession>A0ABT4VS04</accession>
<evidence type="ECO:0000259" key="6">
    <source>
        <dbReference type="PROSITE" id="PS50893"/>
    </source>
</evidence>
<dbReference type="InterPro" id="IPR008995">
    <property type="entry name" value="Mo/tungstate-bd_C_term_dom"/>
</dbReference>
<gene>
    <name evidence="7" type="primary">ugpC</name>
    <name evidence="7" type="ORF">OOZ53_19150</name>
</gene>
<evidence type="ECO:0000256" key="4">
    <source>
        <dbReference type="ARBA" id="ARBA00022741"/>
    </source>
</evidence>
<keyword evidence="3" id="KW-0813">Transport</keyword>
<dbReference type="PROSITE" id="PS50893">
    <property type="entry name" value="ABC_TRANSPORTER_2"/>
    <property type="match status" value="1"/>
</dbReference>
<comment type="subcellular location">
    <subcellularLocation>
        <location evidence="1">Cell inner membrane</location>
        <topology evidence="1">Peripheral membrane protein</topology>
    </subcellularLocation>
</comment>
<dbReference type="Pfam" id="PF08402">
    <property type="entry name" value="TOBE_2"/>
    <property type="match status" value="1"/>
</dbReference>
<dbReference type="InterPro" id="IPR017871">
    <property type="entry name" value="ABC_transporter-like_CS"/>
</dbReference>
<feature type="domain" description="ABC transporter" evidence="6">
    <location>
        <begin position="4"/>
        <end position="234"/>
    </location>
</feature>
<dbReference type="PANTHER" id="PTHR43875:SF3">
    <property type="entry name" value="MALTOSE_MALTODEXTRIN IMPORT ATP-BINDING PROTEIN MALK"/>
    <property type="match status" value="1"/>
</dbReference>
<dbReference type="RefSeq" id="WP_271091316.1">
    <property type="nucleotide sequence ID" value="NZ_JAPJZH010000013.1"/>
</dbReference>
<evidence type="ECO:0000313" key="7">
    <source>
        <dbReference type="EMBL" id="MDA4847486.1"/>
    </source>
</evidence>
<dbReference type="InterPro" id="IPR012340">
    <property type="entry name" value="NA-bd_OB-fold"/>
</dbReference>
<evidence type="ECO:0000256" key="5">
    <source>
        <dbReference type="ARBA" id="ARBA00022840"/>
    </source>
</evidence>
<protein>
    <submittedName>
        <fullName evidence="7">Sn-glycerol-3-phosphate ABC transporter ATP-binding protein UgpC</fullName>
    </submittedName>
</protein>
<evidence type="ECO:0000256" key="3">
    <source>
        <dbReference type="ARBA" id="ARBA00022448"/>
    </source>
</evidence>